<dbReference type="InterPro" id="IPR020845">
    <property type="entry name" value="AMP-binding_CS"/>
</dbReference>
<dbReference type="GO" id="GO:0009366">
    <property type="term" value="C:enterobactin synthetase complex"/>
    <property type="evidence" value="ECO:0007669"/>
    <property type="project" value="TreeGrafter"/>
</dbReference>
<dbReference type="SUPFAM" id="SSF56801">
    <property type="entry name" value="Acetyl-CoA synthetase-like"/>
    <property type="match status" value="3"/>
</dbReference>
<feature type="domain" description="Carrier" evidence="5">
    <location>
        <begin position="3133"/>
        <end position="3208"/>
    </location>
</feature>
<dbReference type="EMBL" id="CP012159">
    <property type="protein sequence ID" value="AKT41191.1"/>
    <property type="molecule type" value="Genomic_DNA"/>
</dbReference>
<dbReference type="InterPro" id="IPR010071">
    <property type="entry name" value="AA_adenyl_dom"/>
</dbReference>
<evidence type="ECO:0000313" key="6">
    <source>
        <dbReference type="EMBL" id="AKT41191.1"/>
    </source>
</evidence>
<dbReference type="GO" id="GO:0047462">
    <property type="term" value="F:phenylalanine racemase (ATP-hydrolyzing) activity"/>
    <property type="evidence" value="ECO:0007669"/>
    <property type="project" value="UniProtKB-EC"/>
</dbReference>
<dbReference type="InterPro" id="IPR036736">
    <property type="entry name" value="ACP-like_sf"/>
</dbReference>
<dbReference type="PROSITE" id="PS00012">
    <property type="entry name" value="PHOSPHOPANTETHEINE"/>
    <property type="match status" value="2"/>
</dbReference>
<dbReference type="SUPFAM" id="SSF53474">
    <property type="entry name" value="alpha/beta-Hydrolases"/>
    <property type="match status" value="1"/>
</dbReference>
<dbReference type="PANTHER" id="PTHR45527:SF1">
    <property type="entry name" value="FATTY ACID SYNTHASE"/>
    <property type="match status" value="1"/>
</dbReference>
<dbReference type="Pfam" id="PF00501">
    <property type="entry name" value="AMP-binding"/>
    <property type="match status" value="3"/>
</dbReference>
<dbReference type="FunFam" id="3.30.559.30:FF:000001">
    <property type="entry name" value="Non-ribosomal peptide synthetase"/>
    <property type="match status" value="2"/>
</dbReference>
<feature type="region of interest" description="Disordered" evidence="4">
    <location>
        <begin position="2051"/>
        <end position="2071"/>
    </location>
</feature>
<keyword evidence="7" id="KW-1185">Reference proteome</keyword>
<dbReference type="GO" id="GO:0047527">
    <property type="term" value="F:2,3-dihydroxybenzoate-serine ligase activity"/>
    <property type="evidence" value="ECO:0007669"/>
    <property type="project" value="TreeGrafter"/>
</dbReference>
<dbReference type="OrthoDB" id="5349841at2"/>
<dbReference type="GO" id="GO:0005829">
    <property type="term" value="C:cytosol"/>
    <property type="evidence" value="ECO:0007669"/>
    <property type="project" value="TreeGrafter"/>
</dbReference>
<dbReference type="FunFam" id="3.30.300.30:FF:000010">
    <property type="entry name" value="Enterobactin synthetase component F"/>
    <property type="match status" value="3"/>
</dbReference>
<dbReference type="SMART" id="SM00823">
    <property type="entry name" value="PKS_PP"/>
    <property type="match status" value="3"/>
</dbReference>
<dbReference type="FunFam" id="3.40.50.980:FF:000001">
    <property type="entry name" value="Non-ribosomal peptide synthetase"/>
    <property type="match status" value="3"/>
</dbReference>
<dbReference type="CDD" id="cd12115">
    <property type="entry name" value="A_NRPS_Sfm_like"/>
    <property type="match status" value="2"/>
</dbReference>
<dbReference type="Pfam" id="PF00975">
    <property type="entry name" value="Thioesterase"/>
    <property type="match status" value="1"/>
</dbReference>
<sequence length="3478" mass="377357">MNEDLSNLLSVTDAGAEPQEDSPAEGDVFVFPASFAQRRLWLMDQLEPGTPAYNIPIAVRLVGALNVDALRAAIDTIVTRHEALRTVFAMMDGELVQAIRSDVTIPLPLVDLSPLPECERQVQVHVLARDEARRSFDLAEGGVLRASLLRMREGEHVLLLTMHHIASDGWSMGVLIREVAALYAAFVMDMPSPLPELPIQYADFTLWQRERLQGDLLEAQLAYWQRQLDGLDALELPTDRPRPSVQTFQGALHVIALPAPLTAQLDALGKSEGATLFMTLLAGVFVLLARHSGQVALAVGSPIANRTQAELESLIGFFVNTLVLRVDLSDGPSFRTLLRRVREVTLDAYAHQDVPFERLVEALQPSRDMSRAPMFQVMFALQNAPMPALALPGLALSVIDIEAGVAKFDLTINLEERPEGIGGWIEFNTDLFERATIVRLSEGLRTLLEGAVAAPDQRVALLPLLSEAEHASVLARVREEGRQAIPEGQVHTLFEAWAAHAPGALAVCGPSLAAPSGGMGTLSYGELNRRADRLAQKLRAMGVGAGVIVGVYVERSIELIVALLAVLKSGGAYLPIDPAYPEERVRFMATDAHVAVLLTQKRLCLDVLPPELRVMLLDGAESDAGEAGTPRCDVTGGNRARAEEAGRDVAYVIYTSGSTGRPKGTAVEHRSLMNLVAWHQRAYAVTARDRATQLAGPAFDASVWELWPHLTCGASVHLPAEALRSSPRDLLQWMADQAITVCFLPTPLAEALLGEELPDGLGLRLLLTGGDTLHRGVPAGLPFRVVNHYGPTEATVVTTCAAVAEDAPGRFPPPIGRAISNAQVYVLDAEQRLVPSGVPGEVYIGGAGLARGYLGRPGLTAERFVPDPFGGEAGGRLYRTGDLARALPDGNLLFLGRVDHQVKLRGFRIELGEVEAALQRHPAVREAVVVVREDDARQRRLVAYLVEGVDARPSEEELRRYVGNTLPEYMVPQAVVWLEALPLTPNGKLDRKALPAPEASGLSGEGEHVAPRTDTERALAGVWSTVLGVEGIGVHDDFFALGGHSLLATQVVTRLREVFGMDLPLRALFEARTVGSLAVQIEARRSEAGGARPGRIERADRTKPLPLSFAQQRLWFLAQLDPESAGYHVPAGVQLRGALKGHALAQALDEVVSRHEALRTTFSVEEGRPVQRIQAPEPVRLHEHDVTEQPPEARDAAVKALLHALSQQPFDLGTGPLLRADLVKVDAEEHVLLLTLHHIISDGWSTGVLIGELAALYEAAVEGKRSPLPPLSIQYADFAQWQRGWLEGAVLSEQLAYWREQLGDGVAQLNLPTDRARPAVQSFRGAVHTQLLPRGLLEQVQALSQQAGTTLYMTLLATFQLLLGRYASQDDIAVGSPIANRTRPELEGLIGVFINTLVLRTRLSGNPTFRELLGRVREVTLGAYAHQDVPFERLVEELQTERELSRSPLFQVFFIVQNAPMPSLELAGLQMKALDLDTGTSKFDLTFSLVEQPEGLRLWIEYTTDLFEAATVERMGRHFEQLLGAACGQPDMSIWRLPMLGEGELRELVVERNATGRDYPLETTLPEMLKAQALRTPEARAVVFGEDALSYGELDARAEALARRLRRCGVGGEARVGVCLRRSAELVVVLVAILKAGGAYVPLDPAYPVERLGFMLEDAQAALLITQSSLRSLLPEVSMPVLELDTAAAEETAAGPLEPRSGAMLPGQLAYLIYTSGSTGRPKAVAITHRNAVAMIHWALEAFEREDLARVVAATSICFDLSVFELFVPLCCGGQVTLLDSILDLPSLPKDSGVTLVNTVPSAMNELVRSGGLPSSVRVVNLAGEALPSSLVEGLYRLSHVERVINLYGPSEDTTYSTMAVLERGHRGPPPVGRPIANSQAYVLDAALQPVPSGVPGEVVLGGAGLARGYLGRPGLTAERFVPDPFGGEAGGRLYRTGDLARALPDGNLLFLGRVDHQVKLRGFRIELGEIEAVMGRHPAVREVALLVREDRAGQPCLVAYLVAVEGLGTRPGQEELRRYVGNTLPEYMVPQAVVWLEALPLTPNGKLDRKALPAPEASGLSGEGEHVAPRTDTERALAGVWSTVLGVEGIGVHDDFFALGGHSLLATQVVTRLREVFGMDLPLRALFEARTVGSLAVQIDARRSEEGNARHGRIESVDRSKTLPLSFAQQRLWFLAQFDSMSAVYHLPSVVQLRGALKGHALAQALDEVVSRHEALRTTFSVEEGRPVQRIQAPEPVRFHEHDVTEQPPEARDAAVKALLHALSQQPFDLGTGPLLRADLVKVDAEEHVLLLTLHHIISDGWSTGVLIGELAALYEAAVEGKRSPLPPLSIQYADFAQWQRGWLEGAVLSEQLAYWREQLGDGVAQLNLPTDRARPAVQSFRGAVHTQLLPRGLLEQVQALSQQAGTTLYMTLLATFQLLLGRYASQDDIAVGSPIANRTRPELEGLIGVFINTLVLRTRLSGNPTFRELLGRVREVTLGAYAHQDVPFERLVEELQTERELSRSPLFQVFFIVQNAPMPSLELAGLQMKALDLDTGTSKFDLTFSLVEQPEGLRLWIEYTTDLFEAATVERMGRHFEQLLGAACGQPDMSIWRLPMLGEGELRELVVERNATGRDYPLETTLPEMLKAQALRTPEARAVVFGEDALSYGELDARAEALARRLRRCGVGGEARVGVCLRRSAELVVVLVAILKAGGAYVPLDPAYPVERLGFMLEDAQAALLITQSSLRSLLPEVSMPVLELDTAAAEETAAGPLEPRSGAMLPGQLAYLIYTSGSTGRPKAVAITHRNAVAMIHWALEAFEREDLARVVAATSICFDLSVFELFVPLCCGGQVTLLDSILDLPSLPKDSGVTLVNTVPSAMNELVRSGGLPSSVRVVNLAGEALPSSLVEGLYRLSHVERVINLYGPSEDTTYSTMAVLERGHRGPPPVGRPIANSQAYVLDAALQPVPSGVPGEVVLGGAGLARGYLGRPGLTAERFVPDPFGGEAGGRLYRTGDLARALPDGNLLFLGRVDHQVKLRGFRIELGEIEAMMGRHPAVREVALLVREDRAGQPCLVAYLVAVEGLGTRPGQEELRRYVGNTLPEYMVPQAVVWLEALPLTPNGKLDRKALPAPEALGSEAFGSAEKEEHVAPRTDTERTLAAIWSAVLGVEGIGVHDDFFALGGHSLRAVHLMAEIKERLGPTLPLSSLFQRGTIAQLALLLGGMEPQRGSPLIPIRPGGSRPPLFFIHPVGGDVICYGALARHLDPEQPLYAFQSPGLYGGDLLADDIEAMAAHYVDALKADHPEGPYRLGGWSFGGTLAFAMAGQLQRQGQEVALLVLVDSFASLPTTQAVAEPTEQLAEIASSYGLHVTLEDLRLLAPDAQLGLVLEKACSAGLLPKGTETAQIHRYLNVFRNNLRAFERYRPQPYSGPITFYRAAERALGELHDPVHAWRELSLNRIDVHDLPGSHRTMVTEPHVGALVRRLMASLDRCRAG</sequence>
<dbReference type="GO" id="GO:0072330">
    <property type="term" value="P:monocarboxylic acid biosynthetic process"/>
    <property type="evidence" value="ECO:0007669"/>
    <property type="project" value="UniProtKB-ARBA"/>
</dbReference>
<dbReference type="EC" id="5.1.1.11" evidence="6"/>
<dbReference type="Gene3D" id="2.30.38.10">
    <property type="entry name" value="Luciferase, Domain 3"/>
    <property type="match status" value="3"/>
</dbReference>
<dbReference type="PANTHER" id="PTHR45527">
    <property type="entry name" value="NONRIBOSOMAL PEPTIDE SYNTHETASE"/>
    <property type="match status" value="1"/>
</dbReference>
<dbReference type="Pfam" id="PF13193">
    <property type="entry name" value="AMP-binding_C"/>
    <property type="match status" value="3"/>
</dbReference>
<dbReference type="PROSITE" id="PS50075">
    <property type="entry name" value="CARRIER"/>
    <property type="match status" value="3"/>
</dbReference>
<dbReference type="InterPro" id="IPR009081">
    <property type="entry name" value="PP-bd_ACP"/>
</dbReference>
<protein>
    <submittedName>
        <fullName evidence="6">Peptide synthetase</fullName>
        <ecNumber evidence="6">5.1.1.11</ecNumber>
    </submittedName>
</protein>
<reference evidence="6 7" key="1">
    <citation type="submission" date="2015-07" db="EMBL/GenBank/DDBJ databases">
        <title>Genome analysis of myxobacterium Chondromyces crocatus Cm c5 reveals a high potential for natural compound synthesis and the genetic basis for the loss of fruiting body formation.</title>
        <authorList>
            <person name="Zaburannyi N."/>
            <person name="Bunk B."/>
            <person name="Maier J."/>
            <person name="Overmann J."/>
            <person name="Mueller R."/>
        </authorList>
    </citation>
    <scope>NUCLEOTIDE SEQUENCE [LARGE SCALE GENOMIC DNA]</scope>
    <source>
        <strain evidence="6 7">Cm c5</strain>
    </source>
</reference>
<accession>A0A0K1EK03</accession>
<dbReference type="InterPro" id="IPR000873">
    <property type="entry name" value="AMP-dep_synth/lig_dom"/>
</dbReference>
<dbReference type="Gene3D" id="3.30.300.30">
    <property type="match status" value="3"/>
</dbReference>
<dbReference type="GO" id="GO:0031177">
    <property type="term" value="F:phosphopantetheine binding"/>
    <property type="evidence" value="ECO:0007669"/>
    <property type="project" value="InterPro"/>
</dbReference>
<keyword evidence="3" id="KW-0597">Phosphoprotein</keyword>
<dbReference type="SUPFAM" id="SSF47336">
    <property type="entry name" value="ACP-like"/>
    <property type="match status" value="3"/>
</dbReference>
<dbReference type="InterPro" id="IPR045851">
    <property type="entry name" value="AMP-bd_C_sf"/>
</dbReference>
<evidence type="ECO:0000256" key="2">
    <source>
        <dbReference type="ARBA" id="ARBA00022450"/>
    </source>
</evidence>
<dbReference type="Proteomes" id="UP000067626">
    <property type="component" value="Chromosome"/>
</dbReference>
<dbReference type="STRING" id="52.CMC5_053520"/>
<dbReference type="Pfam" id="PF00668">
    <property type="entry name" value="Condensation"/>
    <property type="match status" value="3"/>
</dbReference>
<feature type="domain" description="Carrier" evidence="5">
    <location>
        <begin position="2069"/>
        <end position="2144"/>
    </location>
</feature>
<evidence type="ECO:0000256" key="4">
    <source>
        <dbReference type="SAM" id="MobiDB-lite"/>
    </source>
</evidence>
<dbReference type="NCBIfam" id="NF003417">
    <property type="entry name" value="PRK04813.1"/>
    <property type="match status" value="3"/>
</dbReference>
<dbReference type="InterPro" id="IPR029058">
    <property type="entry name" value="AB_hydrolase_fold"/>
</dbReference>
<dbReference type="FunFam" id="3.30.559.10:FF:000012">
    <property type="entry name" value="Non-ribosomal peptide synthetase"/>
    <property type="match status" value="3"/>
</dbReference>
<name>A0A0K1EK03_CHOCO</name>
<dbReference type="Gene3D" id="3.30.559.30">
    <property type="entry name" value="Nonribosomal peptide synthetase, condensation domain"/>
    <property type="match status" value="3"/>
</dbReference>
<dbReference type="Gene3D" id="3.40.50.980">
    <property type="match status" value="6"/>
</dbReference>
<dbReference type="Gene3D" id="3.40.50.1820">
    <property type="entry name" value="alpha/beta hydrolase"/>
    <property type="match status" value="1"/>
</dbReference>
<feature type="region of interest" description="Disordered" evidence="4">
    <location>
        <begin position="992"/>
        <end position="1012"/>
    </location>
</feature>
<dbReference type="SMART" id="SM00824">
    <property type="entry name" value="PKS_TE"/>
    <property type="match status" value="1"/>
</dbReference>
<organism evidence="6 7">
    <name type="scientific">Chondromyces crocatus</name>
    <dbReference type="NCBI Taxonomy" id="52"/>
    <lineage>
        <taxon>Bacteria</taxon>
        <taxon>Pseudomonadati</taxon>
        <taxon>Myxococcota</taxon>
        <taxon>Polyangia</taxon>
        <taxon>Polyangiales</taxon>
        <taxon>Polyangiaceae</taxon>
        <taxon>Chondromyces</taxon>
    </lineage>
</organism>
<feature type="compositionally biased region" description="Polar residues" evidence="4">
    <location>
        <begin position="1"/>
        <end position="10"/>
    </location>
</feature>
<comment type="cofactor">
    <cofactor evidence="1">
        <name>pantetheine 4'-phosphate</name>
        <dbReference type="ChEBI" id="CHEBI:47942"/>
    </cofactor>
</comment>
<dbReference type="PROSITE" id="PS00455">
    <property type="entry name" value="AMP_BINDING"/>
    <property type="match status" value="3"/>
</dbReference>
<dbReference type="InterPro" id="IPR025110">
    <property type="entry name" value="AMP-bd_C"/>
</dbReference>
<feature type="domain" description="Carrier" evidence="5">
    <location>
        <begin position="1010"/>
        <end position="1085"/>
    </location>
</feature>
<dbReference type="Gene3D" id="1.10.1200.10">
    <property type="entry name" value="ACP-like"/>
    <property type="match status" value="3"/>
</dbReference>
<dbReference type="SUPFAM" id="SSF52777">
    <property type="entry name" value="CoA-dependent acyltransferases"/>
    <property type="match status" value="6"/>
</dbReference>
<evidence type="ECO:0000313" key="7">
    <source>
        <dbReference type="Proteomes" id="UP000067626"/>
    </source>
</evidence>
<dbReference type="Gene3D" id="3.30.559.10">
    <property type="entry name" value="Chloramphenicol acetyltransferase-like domain"/>
    <property type="match status" value="3"/>
</dbReference>
<evidence type="ECO:0000259" key="5">
    <source>
        <dbReference type="PROSITE" id="PS50075"/>
    </source>
</evidence>
<dbReference type="GO" id="GO:0043041">
    <property type="term" value="P:amino acid activation for nonribosomal peptide biosynthetic process"/>
    <property type="evidence" value="ECO:0007669"/>
    <property type="project" value="TreeGrafter"/>
</dbReference>
<proteinExistence type="predicted"/>
<dbReference type="InterPro" id="IPR020806">
    <property type="entry name" value="PKS_PP-bd"/>
</dbReference>
<dbReference type="GO" id="GO:0009239">
    <property type="term" value="P:enterobactin biosynthetic process"/>
    <property type="evidence" value="ECO:0007669"/>
    <property type="project" value="TreeGrafter"/>
</dbReference>
<dbReference type="PATRIC" id="fig|52.7.peg.5928"/>
<feature type="region of interest" description="Disordered" evidence="4">
    <location>
        <begin position="1"/>
        <end position="25"/>
    </location>
</feature>
<keyword evidence="2" id="KW-0596">Phosphopantetheine</keyword>
<dbReference type="NCBIfam" id="TIGR01733">
    <property type="entry name" value="AA-adenyl-dom"/>
    <property type="match status" value="3"/>
</dbReference>
<dbReference type="InterPro" id="IPR006162">
    <property type="entry name" value="Ppantetheine_attach_site"/>
</dbReference>
<dbReference type="KEGG" id="ccro:CMC5_053520"/>
<gene>
    <name evidence="6" type="ORF">CMC5_053520</name>
</gene>
<evidence type="ECO:0000256" key="1">
    <source>
        <dbReference type="ARBA" id="ARBA00001957"/>
    </source>
</evidence>
<dbReference type="CDD" id="cd19531">
    <property type="entry name" value="LCL_NRPS-like"/>
    <property type="match status" value="3"/>
</dbReference>
<dbReference type="InterPro" id="IPR023213">
    <property type="entry name" value="CAT-like_dom_sf"/>
</dbReference>
<dbReference type="FunFam" id="1.10.1200.10:FF:000016">
    <property type="entry name" value="Non-ribosomal peptide synthase"/>
    <property type="match status" value="3"/>
</dbReference>
<dbReference type="RefSeq" id="WP_050433004.1">
    <property type="nucleotide sequence ID" value="NZ_CP012159.1"/>
</dbReference>
<dbReference type="InterPro" id="IPR020802">
    <property type="entry name" value="TesA-like"/>
</dbReference>
<dbReference type="Pfam" id="PF00550">
    <property type="entry name" value="PP-binding"/>
    <property type="match status" value="3"/>
</dbReference>
<evidence type="ECO:0000256" key="3">
    <source>
        <dbReference type="ARBA" id="ARBA00022553"/>
    </source>
</evidence>
<dbReference type="CDD" id="cd05930">
    <property type="entry name" value="A_NRPS"/>
    <property type="match status" value="1"/>
</dbReference>
<keyword evidence="6" id="KW-0413">Isomerase</keyword>
<dbReference type="FunFam" id="3.40.50.12780:FF:000012">
    <property type="entry name" value="Non-ribosomal peptide synthetase"/>
    <property type="match status" value="2"/>
</dbReference>
<dbReference type="InterPro" id="IPR001242">
    <property type="entry name" value="Condensation_dom"/>
</dbReference>
<dbReference type="InterPro" id="IPR001031">
    <property type="entry name" value="Thioesterase"/>
</dbReference>
<dbReference type="FunFam" id="2.30.38.10:FF:000001">
    <property type="entry name" value="Non-ribosomal peptide synthetase PvdI"/>
    <property type="match status" value="3"/>
</dbReference>